<keyword evidence="2" id="KW-1185">Reference proteome</keyword>
<name>A0ABU6YPS9_9FABA</name>
<protein>
    <submittedName>
        <fullName evidence="1">Uncharacterized protein</fullName>
    </submittedName>
</protein>
<dbReference type="EMBL" id="JASCZI010242438">
    <property type="protein sequence ID" value="MED6211078.1"/>
    <property type="molecule type" value="Genomic_DNA"/>
</dbReference>
<comment type="caution">
    <text evidence="1">The sequence shown here is derived from an EMBL/GenBank/DDBJ whole genome shotgun (WGS) entry which is preliminary data.</text>
</comment>
<evidence type="ECO:0000313" key="2">
    <source>
        <dbReference type="Proteomes" id="UP001341840"/>
    </source>
</evidence>
<evidence type="ECO:0000313" key="1">
    <source>
        <dbReference type="EMBL" id="MED6211078.1"/>
    </source>
</evidence>
<sequence length="58" mass="6797">MTLLAREGRVVLAASRSRRQQLYAVKGRTKGRWRRRLLGKEKPRSLPLEHELDWTATP</sequence>
<organism evidence="1 2">
    <name type="scientific">Stylosanthes scabra</name>
    <dbReference type="NCBI Taxonomy" id="79078"/>
    <lineage>
        <taxon>Eukaryota</taxon>
        <taxon>Viridiplantae</taxon>
        <taxon>Streptophyta</taxon>
        <taxon>Embryophyta</taxon>
        <taxon>Tracheophyta</taxon>
        <taxon>Spermatophyta</taxon>
        <taxon>Magnoliopsida</taxon>
        <taxon>eudicotyledons</taxon>
        <taxon>Gunneridae</taxon>
        <taxon>Pentapetalae</taxon>
        <taxon>rosids</taxon>
        <taxon>fabids</taxon>
        <taxon>Fabales</taxon>
        <taxon>Fabaceae</taxon>
        <taxon>Papilionoideae</taxon>
        <taxon>50 kb inversion clade</taxon>
        <taxon>dalbergioids sensu lato</taxon>
        <taxon>Dalbergieae</taxon>
        <taxon>Pterocarpus clade</taxon>
        <taxon>Stylosanthes</taxon>
    </lineage>
</organism>
<proteinExistence type="predicted"/>
<reference evidence="1 2" key="1">
    <citation type="journal article" date="2023" name="Plants (Basel)">
        <title>Bridging the Gap: Combining Genomics and Transcriptomics Approaches to Understand Stylosanthes scabra, an Orphan Legume from the Brazilian Caatinga.</title>
        <authorList>
            <person name="Ferreira-Neto J.R.C."/>
            <person name="da Silva M.D."/>
            <person name="Binneck E."/>
            <person name="de Melo N.F."/>
            <person name="da Silva R.H."/>
            <person name="de Melo A.L.T.M."/>
            <person name="Pandolfi V."/>
            <person name="Bustamante F.O."/>
            <person name="Brasileiro-Vidal A.C."/>
            <person name="Benko-Iseppon A.M."/>
        </authorList>
    </citation>
    <scope>NUCLEOTIDE SEQUENCE [LARGE SCALE GENOMIC DNA]</scope>
    <source>
        <tissue evidence="1">Leaves</tissue>
    </source>
</reference>
<accession>A0ABU6YPS9</accession>
<gene>
    <name evidence="1" type="ORF">PIB30_070111</name>
</gene>
<dbReference type="Proteomes" id="UP001341840">
    <property type="component" value="Unassembled WGS sequence"/>
</dbReference>
<feature type="non-terminal residue" evidence="1">
    <location>
        <position position="58"/>
    </location>
</feature>